<sequence length="407" mass="44530">MTKIFKVPFATQGDRAAIPDDIQADGSLSYVQGYGYDYERDQVTDPAAKDIEREKMNGIFYDITGAVGELQAFGMPVWAVEGKPYAVRAVVYHNKKAWQSKVENNNIEPVAGAAWAELKADLTAGDIDVYTKGDADKRYQPLGNYQAAGYSYSKAESDTNYQPKGNYAPAGNYAMKGDSYTKVEGDQRYQVKGNYAPAADYALKGDSYTKSEADNRHQPKGNYQAAGYGYSKAESDSNYQPKGNYAPTGNYAYKGDSYTKAESDNNYQPKGSYQAAGYSYSKAESNNAYQPKGNYQAAGYGYSKAESDQRYIATGSRGVSNVVSGVNLNDGESANLSQDCRGKVMWVSGNEGNTGGCMTIIPYDNYPVTTHHGSSGRITLTLTNNGRVVKVIYTQDNTRLKKIDIWS</sequence>
<proteinExistence type="predicted"/>
<feature type="region of interest" description="Disordered" evidence="1">
    <location>
        <begin position="207"/>
        <end position="244"/>
    </location>
</feature>
<dbReference type="Proteomes" id="UP000092377">
    <property type="component" value="Unassembled WGS sequence"/>
</dbReference>
<reference evidence="3" key="1">
    <citation type="submission" date="2016-06" db="EMBL/GenBank/DDBJ databases">
        <authorList>
            <person name="Butler K."/>
        </authorList>
    </citation>
    <scope>NUCLEOTIDE SEQUENCE [LARGE SCALE GENOMIC DNA]</scope>
    <source>
        <strain evidence="3">GCSL-Mp20</strain>
    </source>
</reference>
<dbReference type="RefSeq" id="WP_067402074.1">
    <property type="nucleotide sequence ID" value="NZ_LZEY01000019.1"/>
</dbReference>
<name>A0A1B8HKG5_9GAMM</name>
<dbReference type="EMBL" id="LZEY01000019">
    <property type="protein sequence ID" value="OBU09698.1"/>
    <property type="molecule type" value="Genomic_DNA"/>
</dbReference>
<comment type="caution">
    <text evidence="2">The sequence shown here is derived from an EMBL/GenBank/DDBJ whole genome shotgun (WGS) entry which is preliminary data.</text>
</comment>
<feature type="compositionally biased region" description="Basic and acidic residues" evidence="1">
    <location>
        <begin position="207"/>
        <end position="217"/>
    </location>
</feature>
<protein>
    <recommendedName>
        <fullName evidence="4">Phage tail protein</fullName>
    </recommendedName>
</protein>
<evidence type="ECO:0008006" key="4">
    <source>
        <dbReference type="Google" id="ProtNLM"/>
    </source>
</evidence>
<organism evidence="2 3">
    <name type="scientific">Morganella psychrotolerans</name>
    <dbReference type="NCBI Taxonomy" id="368603"/>
    <lineage>
        <taxon>Bacteria</taxon>
        <taxon>Pseudomonadati</taxon>
        <taxon>Pseudomonadota</taxon>
        <taxon>Gammaproteobacteria</taxon>
        <taxon>Enterobacterales</taxon>
        <taxon>Morganellaceae</taxon>
        <taxon>Morganella</taxon>
    </lineage>
</organism>
<keyword evidence="3" id="KW-1185">Reference proteome</keyword>
<dbReference type="AlphaFoldDB" id="A0A1B8HKG5"/>
<evidence type="ECO:0000313" key="3">
    <source>
        <dbReference type="Proteomes" id="UP000092377"/>
    </source>
</evidence>
<dbReference type="OrthoDB" id="9810174at2"/>
<evidence type="ECO:0000256" key="1">
    <source>
        <dbReference type="SAM" id="MobiDB-lite"/>
    </source>
</evidence>
<evidence type="ECO:0000313" key="2">
    <source>
        <dbReference type="EMBL" id="OBU09698.1"/>
    </source>
</evidence>
<accession>A0A1B8HKG5</accession>
<gene>
    <name evidence="2" type="ORF">AYY18_19445</name>
</gene>